<keyword evidence="3" id="KW-0472">Membrane</keyword>
<evidence type="ECO:0000256" key="3">
    <source>
        <dbReference type="SAM" id="Phobius"/>
    </source>
</evidence>
<name>A0A0G4IMD1_PLABS</name>
<feature type="region of interest" description="Disordered" evidence="2">
    <location>
        <begin position="36"/>
        <end position="194"/>
    </location>
</feature>
<organism evidence="5 6">
    <name type="scientific">Plasmodiophora brassicae</name>
    <name type="common">Clubroot disease agent</name>
    <dbReference type="NCBI Taxonomy" id="37360"/>
    <lineage>
        <taxon>Eukaryota</taxon>
        <taxon>Sar</taxon>
        <taxon>Rhizaria</taxon>
        <taxon>Endomyxa</taxon>
        <taxon>Phytomyxea</taxon>
        <taxon>Plasmodiophorida</taxon>
        <taxon>Plasmodiophoridae</taxon>
        <taxon>Plasmodiophora</taxon>
    </lineage>
</organism>
<keyword evidence="6" id="KW-1185">Reference proteome</keyword>
<evidence type="ECO:0000256" key="1">
    <source>
        <dbReference type="SAM" id="Coils"/>
    </source>
</evidence>
<keyword evidence="4" id="KW-0732">Signal</keyword>
<evidence type="ECO:0000313" key="5">
    <source>
        <dbReference type="EMBL" id="CEO96257.1"/>
    </source>
</evidence>
<reference evidence="5 6" key="1">
    <citation type="submission" date="2015-02" db="EMBL/GenBank/DDBJ databases">
        <authorList>
            <person name="Chooi Y.-H."/>
        </authorList>
    </citation>
    <scope>NUCLEOTIDE SEQUENCE [LARGE SCALE GENOMIC DNA]</scope>
    <source>
        <strain evidence="5">E3</strain>
    </source>
</reference>
<feature type="chain" id="PRO_5005192840" description="Transmembrane protein" evidence="4">
    <location>
        <begin position="22"/>
        <end position="443"/>
    </location>
</feature>
<evidence type="ECO:0000256" key="2">
    <source>
        <dbReference type="SAM" id="MobiDB-lite"/>
    </source>
</evidence>
<dbReference type="Proteomes" id="UP000039324">
    <property type="component" value="Unassembled WGS sequence"/>
</dbReference>
<feature type="transmembrane region" description="Helical" evidence="3">
    <location>
        <begin position="410"/>
        <end position="430"/>
    </location>
</feature>
<keyword evidence="3" id="KW-0812">Transmembrane</keyword>
<feature type="signal peptide" evidence="4">
    <location>
        <begin position="1"/>
        <end position="21"/>
    </location>
</feature>
<protein>
    <recommendedName>
        <fullName evidence="7">Transmembrane protein</fullName>
    </recommendedName>
</protein>
<sequence>MALPRWVVVVVLAAIPTMVLCHDGAIGVPPGEVVAGNAQDGVQQPVPEDGAPPSWPEPAIEEPAPTEHSDGGQQGDGIEAATPHEEVSQPPELHGEHTSETVHDETQSGDQVESRSAQEERFEDAARHSPPTDHNHDDQPDGHQLAREEPPQPQELPEQHDSKTSHATTHTHAQDTSGHEEGLEVGDSSAPSPQHQEIDVQQILTGIENRLVRQLSDLESRLRDTLESNVDLRDAQSIAERAHSKATNSLEQAKAEIAMFRKELHQIRQGSAQDAASVASLLRSAQDDLTANKHIVDQLTSSVSDLETKAKSCGHFLDELRSTRPVESPLPEWMRSRWKLATDNYATVMKRVRRHPYAGPVLIGVINWVDAVHKRWRPSFESAVDSLHQQIRDSPSLHKGLQSFVTVETLFFTFVITFFIAVRSMFSLCCRRSSHQKSKAKRE</sequence>
<dbReference type="AlphaFoldDB" id="A0A0G4IMD1"/>
<proteinExistence type="predicted"/>
<evidence type="ECO:0000256" key="4">
    <source>
        <dbReference type="SAM" id="SignalP"/>
    </source>
</evidence>
<feature type="compositionally biased region" description="Basic and acidic residues" evidence="2">
    <location>
        <begin position="82"/>
        <end position="150"/>
    </location>
</feature>
<keyword evidence="1" id="KW-0175">Coiled coil</keyword>
<gene>
    <name evidence="5" type="ORF">PBRA_004928</name>
</gene>
<feature type="coiled-coil region" evidence="1">
    <location>
        <begin position="215"/>
        <end position="270"/>
    </location>
</feature>
<keyword evidence="3" id="KW-1133">Transmembrane helix</keyword>
<evidence type="ECO:0000313" key="6">
    <source>
        <dbReference type="Proteomes" id="UP000039324"/>
    </source>
</evidence>
<accession>A0A0G4IMD1</accession>
<dbReference type="EMBL" id="CDSF01000057">
    <property type="protein sequence ID" value="CEO96257.1"/>
    <property type="molecule type" value="Genomic_DNA"/>
</dbReference>
<feature type="compositionally biased region" description="Low complexity" evidence="2">
    <location>
        <begin position="165"/>
        <end position="176"/>
    </location>
</feature>
<evidence type="ECO:0008006" key="7">
    <source>
        <dbReference type="Google" id="ProtNLM"/>
    </source>
</evidence>